<keyword evidence="1" id="KW-0175">Coiled coil</keyword>
<evidence type="ECO:0000313" key="3">
    <source>
        <dbReference type="EMBL" id="HGD12572.1"/>
    </source>
</evidence>
<evidence type="ECO:0000256" key="2">
    <source>
        <dbReference type="SAM" id="Phobius"/>
    </source>
</evidence>
<dbReference type="EMBL" id="DTMZ01000005">
    <property type="protein sequence ID" value="HGD12572.1"/>
    <property type="molecule type" value="Genomic_DNA"/>
</dbReference>
<evidence type="ECO:0000256" key="1">
    <source>
        <dbReference type="SAM" id="Coils"/>
    </source>
</evidence>
<reference evidence="3" key="1">
    <citation type="journal article" date="2020" name="mSystems">
        <title>Genome- and Community-Level Interaction Insights into Carbon Utilization and Element Cycling Functions of Hydrothermarchaeota in Hydrothermal Sediment.</title>
        <authorList>
            <person name="Zhou Z."/>
            <person name="Liu Y."/>
            <person name="Xu W."/>
            <person name="Pan J."/>
            <person name="Luo Z.H."/>
            <person name="Li M."/>
        </authorList>
    </citation>
    <scope>NUCLEOTIDE SEQUENCE [LARGE SCALE GENOMIC DNA]</scope>
    <source>
        <strain evidence="3">SpSt-914</strain>
    </source>
</reference>
<keyword evidence="2" id="KW-1133">Transmembrane helix</keyword>
<feature type="coiled-coil region" evidence="1">
    <location>
        <begin position="35"/>
        <end position="62"/>
    </location>
</feature>
<feature type="transmembrane region" description="Helical" evidence="2">
    <location>
        <begin position="6"/>
        <end position="27"/>
    </location>
</feature>
<dbReference type="AlphaFoldDB" id="A0A7V3UZE3"/>
<name>A0A7V3UZE3_UNCW3</name>
<accession>A0A7V3UZE3</accession>
<keyword evidence="2" id="KW-0472">Membrane</keyword>
<proteinExistence type="predicted"/>
<organism evidence="3">
    <name type="scientific">candidate division WOR-3 bacterium</name>
    <dbReference type="NCBI Taxonomy" id="2052148"/>
    <lineage>
        <taxon>Bacteria</taxon>
        <taxon>Bacteria division WOR-3</taxon>
    </lineage>
</organism>
<comment type="caution">
    <text evidence="3">The sequence shown here is derived from an EMBL/GenBank/DDBJ whole genome shotgun (WGS) entry which is preliminary data.</text>
</comment>
<gene>
    <name evidence="3" type="ORF">ENX16_00590</name>
</gene>
<sequence length="71" mass="8478">MNLIERRVVLICLVIYVVLGIGAWFLLYQPRIKARQKTMAEIRDLQKQLEETKARIAQMPRLRQRKEQLEA</sequence>
<keyword evidence="2" id="KW-0812">Transmembrane</keyword>
<protein>
    <submittedName>
        <fullName evidence="3">Uncharacterized protein</fullName>
    </submittedName>
</protein>